<comment type="cofactor">
    <cofactor evidence="1 6">
        <name>Zn(2+)</name>
        <dbReference type="ChEBI" id="CHEBI:29105"/>
    </cofactor>
</comment>
<dbReference type="PANTHER" id="PTHR43161:SF9">
    <property type="entry name" value="SORBITOL DEHYDROGENASE"/>
    <property type="match status" value="1"/>
</dbReference>
<evidence type="ECO:0000256" key="3">
    <source>
        <dbReference type="ARBA" id="ARBA00022723"/>
    </source>
</evidence>
<dbReference type="InterPro" id="IPR036291">
    <property type="entry name" value="NAD(P)-bd_dom_sf"/>
</dbReference>
<feature type="domain" description="Enoyl reductase (ER)" evidence="7">
    <location>
        <begin position="11"/>
        <end position="343"/>
    </location>
</feature>
<dbReference type="EMBL" id="JACRTC010000005">
    <property type="protein sequence ID" value="MBC8570755.1"/>
    <property type="molecule type" value="Genomic_DNA"/>
</dbReference>
<evidence type="ECO:0000256" key="4">
    <source>
        <dbReference type="ARBA" id="ARBA00022833"/>
    </source>
</evidence>
<reference evidence="8" key="1">
    <citation type="submission" date="2020-08" db="EMBL/GenBank/DDBJ databases">
        <title>Genome public.</title>
        <authorList>
            <person name="Liu C."/>
            <person name="Sun Q."/>
        </authorList>
    </citation>
    <scope>NUCLEOTIDE SEQUENCE</scope>
    <source>
        <strain evidence="8">NSJ-54</strain>
    </source>
</reference>
<dbReference type="AlphaFoldDB" id="A0A926EA68"/>
<gene>
    <name evidence="8" type="ORF">H8709_07935</name>
</gene>
<dbReference type="Proteomes" id="UP000660861">
    <property type="component" value="Unassembled WGS sequence"/>
</dbReference>
<keyword evidence="3 6" id="KW-0479">Metal-binding</keyword>
<dbReference type="Gene3D" id="3.40.50.720">
    <property type="entry name" value="NAD(P)-binding Rossmann-like Domain"/>
    <property type="match status" value="1"/>
</dbReference>
<comment type="similarity">
    <text evidence="2 6">Belongs to the zinc-containing alcohol dehydrogenase family.</text>
</comment>
<keyword evidence="9" id="KW-1185">Reference proteome</keyword>
<evidence type="ECO:0000256" key="6">
    <source>
        <dbReference type="RuleBase" id="RU361277"/>
    </source>
</evidence>
<dbReference type="CDD" id="cd05285">
    <property type="entry name" value="sorbitol_DH"/>
    <property type="match status" value="1"/>
</dbReference>
<dbReference type="PANTHER" id="PTHR43161">
    <property type="entry name" value="SORBITOL DEHYDROGENASE"/>
    <property type="match status" value="1"/>
</dbReference>
<accession>A0A926EA68</accession>
<evidence type="ECO:0000313" key="9">
    <source>
        <dbReference type="Proteomes" id="UP000660861"/>
    </source>
</evidence>
<evidence type="ECO:0000256" key="1">
    <source>
        <dbReference type="ARBA" id="ARBA00001947"/>
    </source>
</evidence>
<dbReference type="RefSeq" id="WP_262397849.1">
    <property type="nucleotide sequence ID" value="NZ_JACRTC010000005.1"/>
</dbReference>
<dbReference type="GO" id="GO:0008270">
    <property type="term" value="F:zinc ion binding"/>
    <property type="evidence" value="ECO:0007669"/>
    <property type="project" value="InterPro"/>
</dbReference>
<keyword evidence="5" id="KW-0560">Oxidoreductase</keyword>
<dbReference type="GO" id="GO:0016616">
    <property type="term" value="F:oxidoreductase activity, acting on the CH-OH group of donors, NAD or NADP as acceptor"/>
    <property type="evidence" value="ECO:0007669"/>
    <property type="project" value="InterPro"/>
</dbReference>
<dbReference type="SMART" id="SM00829">
    <property type="entry name" value="PKS_ER"/>
    <property type="match status" value="1"/>
</dbReference>
<organism evidence="8 9">
    <name type="scientific">Zongyangia hominis</name>
    <dbReference type="NCBI Taxonomy" id="2763677"/>
    <lineage>
        <taxon>Bacteria</taxon>
        <taxon>Bacillati</taxon>
        <taxon>Bacillota</taxon>
        <taxon>Clostridia</taxon>
        <taxon>Eubacteriales</taxon>
        <taxon>Oscillospiraceae</taxon>
        <taxon>Zongyangia</taxon>
    </lineage>
</organism>
<dbReference type="PROSITE" id="PS00059">
    <property type="entry name" value="ADH_ZINC"/>
    <property type="match status" value="1"/>
</dbReference>
<protein>
    <submittedName>
        <fullName evidence="8">NAD(P)-dependent alcohol dehydrogenase</fullName>
    </submittedName>
</protein>
<dbReference type="InterPro" id="IPR013149">
    <property type="entry name" value="ADH-like_C"/>
</dbReference>
<dbReference type="SUPFAM" id="SSF51735">
    <property type="entry name" value="NAD(P)-binding Rossmann-fold domains"/>
    <property type="match status" value="1"/>
</dbReference>
<keyword evidence="4 6" id="KW-0862">Zinc</keyword>
<dbReference type="InterPro" id="IPR013154">
    <property type="entry name" value="ADH-like_N"/>
</dbReference>
<dbReference type="SUPFAM" id="SSF50129">
    <property type="entry name" value="GroES-like"/>
    <property type="match status" value="1"/>
</dbReference>
<sequence length="347" mass="37576">MKTMKAAILTKQNTMEIQEIPIPECGDDEVLVKVMAVGVCGSDVHFFSEGHIGDDYVQYPHILGHEGAGIVEAVGKNVTKFQPGDHVAVEPGIACGFCPACKAGKYNLCEKMQFMSGPPVWGCLRQYLTIREDFCFQIPMDMSFERGSLVEPLSVAIHAVRQARVKPNDRVLIVGAGPIGLSCIAAVKDCGAGEVMICDTIPQRLEMARQFGARVFDVSKVPIQEQLADEIAADQIDVGMETAGIVSGFGTLIDCVKRGGSIVLVGCPSADTAPIPIGKLVTKELMVNGLFRYRNTYPYGIHLAASDVAPFDLMFTQSFPLADAQKAHEMARDDKANCMKIIIHPNE</sequence>
<comment type="caution">
    <text evidence="8">The sequence shown here is derived from an EMBL/GenBank/DDBJ whole genome shotgun (WGS) entry which is preliminary data.</text>
</comment>
<dbReference type="InterPro" id="IPR020843">
    <property type="entry name" value="ER"/>
</dbReference>
<name>A0A926EA68_9FIRM</name>
<proteinExistence type="inferred from homology"/>
<dbReference type="Pfam" id="PF00107">
    <property type="entry name" value="ADH_zinc_N"/>
    <property type="match status" value="1"/>
</dbReference>
<dbReference type="Pfam" id="PF08240">
    <property type="entry name" value="ADH_N"/>
    <property type="match status" value="1"/>
</dbReference>
<evidence type="ECO:0000256" key="5">
    <source>
        <dbReference type="ARBA" id="ARBA00023002"/>
    </source>
</evidence>
<evidence type="ECO:0000313" key="8">
    <source>
        <dbReference type="EMBL" id="MBC8570755.1"/>
    </source>
</evidence>
<evidence type="ECO:0000256" key="2">
    <source>
        <dbReference type="ARBA" id="ARBA00008072"/>
    </source>
</evidence>
<dbReference type="Gene3D" id="3.90.180.10">
    <property type="entry name" value="Medium-chain alcohol dehydrogenases, catalytic domain"/>
    <property type="match status" value="1"/>
</dbReference>
<evidence type="ECO:0000259" key="7">
    <source>
        <dbReference type="SMART" id="SM00829"/>
    </source>
</evidence>
<dbReference type="InterPro" id="IPR045306">
    <property type="entry name" value="SDH-like"/>
</dbReference>
<dbReference type="InterPro" id="IPR002328">
    <property type="entry name" value="ADH_Zn_CS"/>
</dbReference>
<dbReference type="InterPro" id="IPR011032">
    <property type="entry name" value="GroES-like_sf"/>
</dbReference>